<feature type="binding site" evidence="10">
    <location>
        <position position="82"/>
    </location>
    <ligand>
        <name>Mg(2+)</name>
        <dbReference type="ChEBI" id="CHEBI:18420"/>
    </ligand>
</feature>
<keyword evidence="3 10" id="KW-0479">Metal-binding</keyword>
<dbReference type="EC" id="3.6.1.66" evidence="10"/>
<keyword evidence="7 10" id="KW-0546">Nucleotide metabolism</keyword>
<dbReference type="InterPro" id="IPR002637">
    <property type="entry name" value="RdgB/HAM1"/>
</dbReference>
<comment type="caution">
    <text evidence="10">Lacks conserved residue(s) required for the propagation of feature annotation.</text>
</comment>
<evidence type="ECO:0000256" key="8">
    <source>
        <dbReference type="ARBA" id="ARBA00051875"/>
    </source>
</evidence>
<evidence type="ECO:0000256" key="10">
    <source>
        <dbReference type="HAMAP-Rule" id="MF_01405"/>
    </source>
</evidence>
<evidence type="ECO:0000256" key="2">
    <source>
        <dbReference type="ARBA" id="ARBA00011738"/>
    </source>
</evidence>
<dbReference type="FunFam" id="3.90.950.10:FF:000001">
    <property type="entry name" value="dITP/XTP pyrophosphatase"/>
    <property type="match status" value="1"/>
</dbReference>
<feature type="binding site" evidence="10">
    <location>
        <position position="83"/>
    </location>
    <ligand>
        <name>substrate</name>
    </ligand>
</feature>
<dbReference type="GO" id="GO:0035870">
    <property type="term" value="F:dITP diphosphatase activity"/>
    <property type="evidence" value="ECO:0007669"/>
    <property type="project" value="UniProtKB-UniRule"/>
</dbReference>
<comment type="catalytic activity">
    <reaction evidence="8 10">
        <text>dITP + H2O = dIMP + diphosphate + H(+)</text>
        <dbReference type="Rhea" id="RHEA:28342"/>
        <dbReference type="ChEBI" id="CHEBI:15377"/>
        <dbReference type="ChEBI" id="CHEBI:15378"/>
        <dbReference type="ChEBI" id="CHEBI:33019"/>
        <dbReference type="ChEBI" id="CHEBI:61194"/>
        <dbReference type="ChEBI" id="CHEBI:61382"/>
        <dbReference type="EC" id="3.6.1.66"/>
    </reaction>
</comment>
<dbReference type="GO" id="GO:0009146">
    <property type="term" value="P:purine nucleoside triphosphate catabolic process"/>
    <property type="evidence" value="ECO:0007669"/>
    <property type="project" value="UniProtKB-UniRule"/>
</dbReference>
<comment type="function">
    <text evidence="10">Pyrophosphatase that catalyzes the hydrolysis of nucleoside triphosphates to their monophosphate derivatives, with a high preference for the non-canonical purine nucleotides XTP (xanthosine triphosphate), dITP (deoxyinosine triphosphate) and ITP. Seems to function as a house-cleaning enzyme that removes non-canonical purine nucleotides from the nucleotide pool, thus preventing their incorporation into DNA/RNA and avoiding chromosomal lesions.</text>
</comment>
<evidence type="ECO:0000256" key="3">
    <source>
        <dbReference type="ARBA" id="ARBA00022723"/>
    </source>
</evidence>
<dbReference type="EMBL" id="AB196964">
    <property type="protein sequence ID" value="BAH03472.1"/>
    <property type="molecule type" value="Genomic_DNA"/>
</dbReference>
<dbReference type="CDD" id="cd00515">
    <property type="entry name" value="HAM1"/>
    <property type="match status" value="1"/>
</dbReference>
<dbReference type="GO" id="GO:0036222">
    <property type="term" value="F:XTP diphosphatase activity"/>
    <property type="evidence" value="ECO:0007669"/>
    <property type="project" value="UniProtKB-UniRule"/>
</dbReference>
<evidence type="ECO:0000256" key="11">
    <source>
        <dbReference type="RuleBase" id="RU003781"/>
    </source>
</evidence>
<proteinExistence type="inferred from homology"/>
<dbReference type="InterPro" id="IPR020922">
    <property type="entry name" value="dITP/XTP_pyrophosphatase"/>
</dbReference>
<dbReference type="GO" id="GO:0005829">
    <property type="term" value="C:cytosol"/>
    <property type="evidence" value="ECO:0007669"/>
    <property type="project" value="TreeGrafter"/>
</dbReference>
<dbReference type="NCBIfam" id="TIGR00042">
    <property type="entry name" value="RdgB/HAM1 family non-canonical purine NTP pyrophosphatase"/>
    <property type="match status" value="1"/>
</dbReference>
<feature type="binding site" evidence="10">
    <location>
        <position position="53"/>
    </location>
    <ligand>
        <name>Mg(2+)</name>
        <dbReference type="ChEBI" id="CHEBI:18420"/>
    </ligand>
</feature>
<evidence type="ECO:0000256" key="7">
    <source>
        <dbReference type="ARBA" id="ARBA00023080"/>
    </source>
</evidence>
<dbReference type="InterPro" id="IPR029001">
    <property type="entry name" value="ITPase-like_fam"/>
</dbReference>
<comment type="catalytic activity">
    <reaction evidence="10">
        <text>ITP + H2O = IMP + diphosphate + H(+)</text>
        <dbReference type="Rhea" id="RHEA:29399"/>
        <dbReference type="ChEBI" id="CHEBI:15377"/>
        <dbReference type="ChEBI" id="CHEBI:15378"/>
        <dbReference type="ChEBI" id="CHEBI:33019"/>
        <dbReference type="ChEBI" id="CHEBI:58053"/>
        <dbReference type="ChEBI" id="CHEBI:61402"/>
        <dbReference type="EC" id="3.6.1.66"/>
    </reaction>
</comment>
<dbReference type="GO" id="GO:0046872">
    <property type="term" value="F:metal ion binding"/>
    <property type="evidence" value="ECO:0007669"/>
    <property type="project" value="UniProtKB-KW"/>
</dbReference>
<keyword evidence="6 10" id="KW-0460">Magnesium</keyword>
<keyword evidence="5 10" id="KW-0378">Hydrolase</keyword>
<evidence type="ECO:0000256" key="6">
    <source>
        <dbReference type="ARBA" id="ARBA00022842"/>
    </source>
</evidence>
<accession>B7X602</accession>
<comment type="subunit">
    <text evidence="2 10">Homodimer.</text>
</comment>
<evidence type="ECO:0000256" key="4">
    <source>
        <dbReference type="ARBA" id="ARBA00022741"/>
    </source>
</evidence>
<evidence type="ECO:0000256" key="1">
    <source>
        <dbReference type="ARBA" id="ARBA00008023"/>
    </source>
</evidence>
<dbReference type="PANTHER" id="PTHR11067:SF9">
    <property type="entry name" value="INOSINE TRIPHOSPHATE PYROPHOSPHATASE"/>
    <property type="match status" value="1"/>
</dbReference>
<comment type="similarity">
    <text evidence="1 10 11">Belongs to the HAM1 NTPase family.</text>
</comment>
<dbReference type="AlphaFoldDB" id="B7X602"/>
<gene>
    <name evidence="12" type="primary">ham1</name>
</gene>
<sequence>MLGSLVPNSFGGLTQMMVLATNNPHKVAEISPMIFSEGFDCRPQQSFFHGSVEEDGMSFMENALKKARYASAQTGLPAIADDSGLEVEALRGQPGIFSARYAAGTAGEASDEENVEKLLAQMAGLPYAQRKARYSCAVVYVEHAEDAMPLVGIGHWYGEILMQRRSGQGIGYDDVMWIPNLVKAVSEVPLEIKNRISHRAQAVQSVLNQLKQKGQPA</sequence>
<dbReference type="GO" id="GO:0000166">
    <property type="term" value="F:nucleotide binding"/>
    <property type="evidence" value="ECO:0007669"/>
    <property type="project" value="UniProtKB-KW"/>
</dbReference>
<dbReference type="GO" id="GO:0009117">
    <property type="term" value="P:nucleotide metabolic process"/>
    <property type="evidence" value="ECO:0007669"/>
    <property type="project" value="UniProtKB-KW"/>
</dbReference>
<feature type="binding site" evidence="10">
    <location>
        <position position="193"/>
    </location>
    <ligand>
        <name>substrate</name>
    </ligand>
</feature>
<evidence type="ECO:0000313" key="12">
    <source>
        <dbReference type="EMBL" id="BAH03472.1"/>
    </source>
</evidence>
<feature type="binding site" evidence="10">
    <location>
        <begin position="21"/>
        <end position="26"/>
    </location>
    <ligand>
        <name>substrate</name>
    </ligand>
</feature>
<protein>
    <recommendedName>
        <fullName evidence="10">dITP/XTP pyrophosphatase</fullName>
        <ecNumber evidence="10">3.6.1.66</ecNumber>
    </recommendedName>
    <alternativeName>
        <fullName evidence="10">Non-canonical purine NTP pyrophosphatase</fullName>
    </alternativeName>
    <alternativeName>
        <fullName evidence="10">Non-standard purine NTP pyrophosphatase</fullName>
    </alternativeName>
    <alternativeName>
        <fullName evidence="10">Nucleoside-triphosphate diphosphatase</fullName>
    </alternativeName>
    <alternativeName>
        <fullName evidence="10">Nucleoside-triphosphate pyrophosphatase</fullName>
        <shortName evidence="10">NTPase</shortName>
    </alternativeName>
</protein>
<feature type="binding site" evidence="10">
    <location>
        <begin position="198"/>
        <end position="199"/>
    </location>
    <ligand>
        <name>substrate</name>
    </ligand>
</feature>
<dbReference type="Pfam" id="PF01725">
    <property type="entry name" value="Ham1p_like"/>
    <property type="match status" value="1"/>
</dbReference>
<comment type="cofactor">
    <cofactor evidence="10">
        <name>Mg(2+)</name>
        <dbReference type="ChEBI" id="CHEBI:18420"/>
    </cofactor>
    <text evidence="10">Binds 1 Mg(2+) ion per subunit.</text>
</comment>
<reference evidence="12" key="1">
    <citation type="submission" date="2004-12" db="EMBL/GenBank/DDBJ databases">
        <title>Identification of the Third cbbR Gene of Hydrogenovibrio marinus MH-110 by RNA Arbitrarily Primed Polymerase Chain Reaction.</title>
        <authorList>
            <person name="Yoshizawa Y."/>
            <person name="Toyoda K."/>
            <person name="Arai H."/>
            <person name="Ishii M."/>
            <person name="Igarashi Y."/>
        </authorList>
    </citation>
    <scope>NUCLEOTIDE SEQUENCE</scope>
    <source>
        <strain evidence="12">MH-110</strain>
    </source>
</reference>
<comment type="catalytic activity">
    <reaction evidence="9 10">
        <text>XTP + H2O = XMP + diphosphate + H(+)</text>
        <dbReference type="Rhea" id="RHEA:28610"/>
        <dbReference type="ChEBI" id="CHEBI:15377"/>
        <dbReference type="ChEBI" id="CHEBI:15378"/>
        <dbReference type="ChEBI" id="CHEBI:33019"/>
        <dbReference type="ChEBI" id="CHEBI:57464"/>
        <dbReference type="ChEBI" id="CHEBI:61314"/>
        <dbReference type="EC" id="3.6.1.66"/>
    </reaction>
</comment>
<dbReference type="HAMAP" id="MF_01405">
    <property type="entry name" value="Non_canon_purine_NTPase"/>
    <property type="match status" value="1"/>
</dbReference>
<dbReference type="GO" id="GO:0017111">
    <property type="term" value="F:ribonucleoside triphosphate phosphatase activity"/>
    <property type="evidence" value="ECO:0007669"/>
    <property type="project" value="InterPro"/>
</dbReference>
<dbReference type="SUPFAM" id="SSF52972">
    <property type="entry name" value="ITPase-like"/>
    <property type="match status" value="1"/>
</dbReference>
<evidence type="ECO:0000256" key="9">
    <source>
        <dbReference type="ARBA" id="ARBA00052017"/>
    </source>
</evidence>
<name>B7X602_HYDMR</name>
<feature type="active site" description="Proton acceptor" evidence="10">
    <location>
        <position position="82"/>
    </location>
</feature>
<dbReference type="PANTHER" id="PTHR11067">
    <property type="entry name" value="INOSINE TRIPHOSPHATE PYROPHOSPHATASE/HAM1 PROTEIN"/>
    <property type="match status" value="1"/>
</dbReference>
<dbReference type="RefSeq" id="WP_081822728.1">
    <property type="nucleotide sequence ID" value="NZ_AP020335.1"/>
</dbReference>
<keyword evidence="4 10" id="KW-0547">Nucleotide-binding</keyword>
<dbReference type="Gene3D" id="3.90.950.10">
    <property type="match status" value="1"/>
</dbReference>
<organism evidence="12">
    <name type="scientific">Hydrogenovibrio marinus</name>
    <dbReference type="NCBI Taxonomy" id="28885"/>
    <lineage>
        <taxon>Bacteria</taxon>
        <taxon>Pseudomonadati</taxon>
        <taxon>Pseudomonadota</taxon>
        <taxon>Gammaproteobacteria</taxon>
        <taxon>Thiotrichales</taxon>
        <taxon>Piscirickettsiaceae</taxon>
        <taxon>Hydrogenovibrio</taxon>
    </lineage>
</organism>
<evidence type="ECO:0000256" key="5">
    <source>
        <dbReference type="ARBA" id="ARBA00022801"/>
    </source>
</evidence>
<dbReference type="GO" id="GO:0036220">
    <property type="term" value="F:ITP diphosphatase activity"/>
    <property type="evidence" value="ECO:0007669"/>
    <property type="project" value="UniProtKB-UniRule"/>
</dbReference>